<dbReference type="WBParaSite" id="SMUV_0000815901-mRNA-1">
    <property type="protein sequence ID" value="SMUV_0000815901-mRNA-1"/>
    <property type="gene ID" value="SMUV_0000815901"/>
</dbReference>
<dbReference type="PROSITE" id="PS50067">
    <property type="entry name" value="KINESIN_MOTOR_2"/>
    <property type="match status" value="1"/>
</dbReference>
<evidence type="ECO:0000256" key="7">
    <source>
        <dbReference type="ARBA" id="ARBA00023175"/>
    </source>
</evidence>
<dbReference type="GO" id="GO:0008017">
    <property type="term" value="F:microtubule binding"/>
    <property type="evidence" value="ECO:0007669"/>
    <property type="project" value="InterPro"/>
</dbReference>
<keyword evidence="3" id="KW-0493">Microtubule</keyword>
<dbReference type="Pfam" id="PF12473">
    <property type="entry name" value="DUF3694"/>
    <property type="match status" value="2"/>
</dbReference>
<dbReference type="Proteomes" id="UP000046393">
    <property type="component" value="Unplaced"/>
</dbReference>
<dbReference type="Pfam" id="PF00225">
    <property type="entry name" value="Kinesin"/>
    <property type="match status" value="1"/>
</dbReference>
<evidence type="ECO:0000256" key="10">
    <source>
        <dbReference type="SAM" id="Coils"/>
    </source>
</evidence>
<evidence type="ECO:0000256" key="8">
    <source>
        <dbReference type="ARBA" id="ARBA00023212"/>
    </source>
</evidence>
<comment type="subcellular location">
    <subcellularLocation>
        <location evidence="1">Cytoplasm</location>
        <location evidence="1">Cytoskeleton</location>
    </subcellularLocation>
</comment>
<dbReference type="Gene3D" id="2.60.200.20">
    <property type="match status" value="1"/>
</dbReference>
<dbReference type="SUPFAM" id="SSF52540">
    <property type="entry name" value="P-loop containing nucleoside triphosphate hydrolases"/>
    <property type="match status" value="1"/>
</dbReference>
<protein>
    <submittedName>
        <fullName evidence="13">Kinesin motor domain-containing protein</fullName>
    </submittedName>
</protein>
<keyword evidence="6 10" id="KW-0175">Coiled coil</keyword>
<proteinExistence type="inferred from homology"/>
<reference evidence="13" key="1">
    <citation type="submission" date="2017-02" db="UniProtKB">
        <authorList>
            <consortium name="WormBaseParasite"/>
        </authorList>
    </citation>
    <scope>IDENTIFICATION</scope>
</reference>
<dbReference type="InterPro" id="IPR008984">
    <property type="entry name" value="SMAD_FHA_dom_sf"/>
</dbReference>
<evidence type="ECO:0000256" key="1">
    <source>
        <dbReference type="ARBA" id="ARBA00004245"/>
    </source>
</evidence>
<feature type="domain" description="Kinesin motor" evidence="11">
    <location>
        <begin position="1"/>
        <end position="326"/>
    </location>
</feature>
<sequence>MDSRQATLRHPSGEKTPKSFTFDHCFYSVDSNDPSYEEIFKQLGSGVLENAFFGYNACIIAYGQTGSGKSYSMMGTAENPGIIPRLCDSIFQTIEELTTATLAFKVEVSYMEIYNERVRDLLDPRKSSKNLKVREHKILGPMVDGLSILAVSSYQQIASLIEEGNKSRTVAATNMNAESSRSHAVFSIRLTQTITDVDNGYTGEKVSKISLVDLAGSERAVKSGAVGKRLEEGGNINKFVLKFIQCKLFLRSLTTLGMVISALAENSRSLSKAKFVPYRDSVLTWLLKDNLGGNSKTVMIATISPSSENYEETLSTLRYADRAKRIVNHAVVNEDPNAKIIRELREEVELLRTQITQSMKEHNEAEELRERLAESERLVEQMNKSWDERLRETEAIYKERQKDLEEIGISVAGSGIKVQKDRFYLVNLNADPSLNELLVYYINVSQIIGCSEQKDDDETKKEDKVDIVLQGLGVRLRHALLEIVQEDGQQRMYVEPLDKKARICVNGRLISQRTLLRNGYRLLIGNNHFFRVNCPKEAVDMNASLLEESTAMLFDYDDAWREVNCESDENANPITMAVDQYMEQIAKKHEEDKQAALEQQYEAFEKYIQGLAQGCTPITPMTPCSGFLTPGTSTGLFSQHPLLSCTRGSIKSRFLNWAERRKAMFKESLERLKKDIIKANALVREANMIGAELSHCRRKVTYDVTLQIPAANLKPFKIKTGEFICEPVIVVKRAGIVGHQLWSVAQLESKLVDMREMYDDKINGRSREYYSPDCELSPVREPLDDCATTSAVMDECIESQETHSLIGVANVFLEVFLHDLRLDYHVPIINQQGEVSGRLHVEVFQSERDGSTVGNALLGRTIKCRIRIKKATNLPLSLSHFVFCQYSFFNFTEIFVVPPRNSNFYFDHEKDFIVTVNDEFLEYVQEDALSIEVWGHRTISCSPIDTEETYKSLQERWSDVTCRLELRVTIMELNDDGYYVPVEVQSSNYVQTGGIYQLKQGQQRRIVVSLRLSADRGNLPLVASEIQTVTVGDVCSMNQVTEKPLDSYQEEDLDRIRDQWMEALSYRHRYLENQINALSMKGQAKSEKEAEREKSLIDQWVALTEERNAVSVPAVNSGIPGAPADWDPPFGIEQHVPVIFLNLNEDDMTEEALKDDENILIAGLNAVLPEEHGCDIAIPILDRQSSDDDSISATCSWDSSIHEHTGLNRNSGHNEVIYAIVKVVVRLSYPCVINVVLRKRICMHLYKKASLTGKLMKKFVGSVTAPLVSTGVFYDLVAHVPKVSFLFAKLNYIEAYTKSIQAVESMLKLDRLRQEVAINGMLLKQERLNRVIYPEICGSKMKRAVSLPDTSLAVSIHM</sequence>
<dbReference type="Gene3D" id="6.10.250.2520">
    <property type="match status" value="1"/>
</dbReference>
<dbReference type="SUPFAM" id="SSF49562">
    <property type="entry name" value="C2 domain (Calcium/lipid-binding domain, CaLB)"/>
    <property type="match status" value="1"/>
</dbReference>
<feature type="coiled-coil region" evidence="10">
    <location>
        <begin position="341"/>
        <end position="385"/>
    </location>
</feature>
<dbReference type="InterPro" id="IPR027417">
    <property type="entry name" value="P-loop_NTPase"/>
</dbReference>
<evidence type="ECO:0000256" key="9">
    <source>
        <dbReference type="PROSITE-ProRule" id="PRU00283"/>
    </source>
</evidence>
<dbReference type="SUPFAM" id="SSF49879">
    <property type="entry name" value="SMAD/FHA domain"/>
    <property type="match status" value="1"/>
</dbReference>
<evidence type="ECO:0000256" key="4">
    <source>
        <dbReference type="ARBA" id="ARBA00022741"/>
    </source>
</evidence>
<evidence type="ECO:0000259" key="11">
    <source>
        <dbReference type="PROSITE" id="PS50067"/>
    </source>
</evidence>
<evidence type="ECO:0000256" key="3">
    <source>
        <dbReference type="ARBA" id="ARBA00022701"/>
    </source>
</evidence>
<dbReference type="Pfam" id="PF00498">
    <property type="entry name" value="FHA"/>
    <property type="match status" value="1"/>
</dbReference>
<dbReference type="SMART" id="SM00129">
    <property type="entry name" value="KISc"/>
    <property type="match status" value="1"/>
</dbReference>
<organism evidence="12 13">
    <name type="scientific">Syphacia muris</name>
    <dbReference type="NCBI Taxonomy" id="451379"/>
    <lineage>
        <taxon>Eukaryota</taxon>
        <taxon>Metazoa</taxon>
        <taxon>Ecdysozoa</taxon>
        <taxon>Nematoda</taxon>
        <taxon>Chromadorea</taxon>
        <taxon>Rhabditida</taxon>
        <taxon>Spirurina</taxon>
        <taxon>Oxyuridomorpha</taxon>
        <taxon>Oxyuroidea</taxon>
        <taxon>Oxyuridae</taxon>
        <taxon>Syphacia</taxon>
    </lineage>
</organism>
<evidence type="ECO:0000256" key="5">
    <source>
        <dbReference type="ARBA" id="ARBA00022840"/>
    </source>
</evidence>
<dbReference type="PRINTS" id="PR00380">
    <property type="entry name" value="KINESINHEAVY"/>
</dbReference>
<dbReference type="PANTHER" id="PTHR47117">
    <property type="entry name" value="STAR-RELATED LIPID TRANSFER PROTEIN 9"/>
    <property type="match status" value="1"/>
</dbReference>
<accession>A0A0N5ATJ9</accession>
<dbReference type="InterPro" id="IPR001752">
    <property type="entry name" value="Kinesin_motor_dom"/>
</dbReference>
<evidence type="ECO:0000256" key="2">
    <source>
        <dbReference type="ARBA" id="ARBA00022490"/>
    </source>
</evidence>
<dbReference type="GO" id="GO:0003777">
    <property type="term" value="F:microtubule motor activity"/>
    <property type="evidence" value="ECO:0007669"/>
    <property type="project" value="InterPro"/>
</dbReference>
<keyword evidence="5 9" id="KW-0067">ATP-binding</keyword>
<feature type="binding site" evidence="9">
    <location>
        <begin position="63"/>
        <end position="70"/>
    </location>
    <ligand>
        <name>ATP</name>
        <dbReference type="ChEBI" id="CHEBI:30616"/>
    </ligand>
</feature>
<comment type="similarity">
    <text evidence="9">Belongs to the TRAFAC class myosin-kinesin ATPase superfamily. Kinesin family.</text>
</comment>
<feature type="coiled-coil region" evidence="10">
    <location>
        <begin position="655"/>
        <end position="689"/>
    </location>
</feature>
<dbReference type="GO" id="GO:0005524">
    <property type="term" value="F:ATP binding"/>
    <property type="evidence" value="ECO:0007669"/>
    <property type="project" value="UniProtKB-UniRule"/>
</dbReference>
<dbReference type="FunFam" id="3.40.850.10:FF:000167">
    <property type="entry name" value="Uncharacterized protein"/>
    <property type="match status" value="1"/>
</dbReference>
<dbReference type="InterPro" id="IPR022140">
    <property type="entry name" value="Kinesin-like_KIF1-typ"/>
</dbReference>
<dbReference type="InterPro" id="IPR036961">
    <property type="entry name" value="Kinesin_motor_dom_sf"/>
</dbReference>
<keyword evidence="12" id="KW-1185">Reference proteome</keyword>
<name>A0A0N5ATJ9_9BILA</name>
<keyword evidence="4 9" id="KW-0547">Nucleotide-binding</keyword>
<keyword evidence="7 9" id="KW-0505">Motor protein</keyword>
<dbReference type="InterPro" id="IPR019821">
    <property type="entry name" value="Kinesin_motor_CS"/>
</dbReference>
<dbReference type="GO" id="GO:0005874">
    <property type="term" value="C:microtubule"/>
    <property type="evidence" value="ECO:0007669"/>
    <property type="project" value="UniProtKB-KW"/>
</dbReference>
<dbReference type="Gene3D" id="2.60.40.150">
    <property type="entry name" value="C2 domain"/>
    <property type="match status" value="1"/>
</dbReference>
<dbReference type="PROSITE" id="PS00411">
    <property type="entry name" value="KINESIN_MOTOR_1"/>
    <property type="match status" value="1"/>
</dbReference>
<dbReference type="Pfam" id="PF12423">
    <property type="entry name" value="KIF1B"/>
    <property type="match status" value="1"/>
</dbReference>
<evidence type="ECO:0000313" key="12">
    <source>
        <dbReference type="Proteomes" id="UP000046393"/>
    </source>
</evidence>
<dbReference type="InterPro" id="IPR035892">
    <property type="entry name" value="C2_domain_sf"/>
</dbReference>
<dbReference type="InterPro" id="IPR032405">
    <property type="entry name" value="Kinesin_assoc"/>
</dbReference>
<evidence type="ECO:0000256" key="6">
    <source>
        <dbReference type="ARBA" id="ARBA00023054"/>
    </source>
</evidence>
<dbReference type="GO" id="GO:0007018">
    <property type="term" value="P:microtubule-based movement"/>
    <property type="evidence" value="ECO:0007669"/>
    <property type="project" value="InterPro"/>
</dbReference>
<dbReference type="Pfam" id="PF16183">
    <property type="entry name" value="Kinesin_assoc"/>
    <property type="match status" value="1"/>
</dbReference>
<dbReference type="InterPro" id="IPR000253">
    <property type="entry name" value="FHA_dom"/>
</dbReference>
<keyword evidence="8" id="KW-0206">Cytoskeleton</keyword>
<evidence type="ECO:0000313" key="13">
    <source>
        <dbReference type="WBParaSite" id="SMUV_0000815901-mRNA-1"/>
    </source>
</evidence>
<dbReference type="STRING" id="451379.A0A0N5ATJ9"/>
<dbReference type="InterPro" id="IPR022164">
    <property type="entry name" value="Kinesin-like"/>
</dbReference>
<keyword evidence="2" id="KW-0963">Cytoplasm</keyword>
<dbReference type="Gene3D" id="3.40.850.10">
    <property type="entry name" value="Kinesin motor domain"/>
    <property type="match status" value="1"/>
</dbReference>